<evidence type="ECO:0000256" key="1">
    <source>
        <dbReference type="SAM" id="MobiDB-lite"/>
    </source>
</evidence>
<name>A0A3D9ZEP2_9ACTN</name>
<dbReference type="RefSeq" id="WP_116066153.1">
    <property type="nucleotide sequence ID" value="NZ_BONB01000068.1"/>
</dbReference>
<dbReference type="NCBIfam" id="TIGR03936">
    <property type="entry name" value="sam_1_link_chp"/>
    <property type="match status" value="1"/>
</dbReference>
<protein>
    <submittedName>
        <fullName evidence="3">Radical SAM-linked protein</fullName>
    </submittedName>
</protein>
<dbReference type="Proteomes" id="UP000256913">
    <property type="component" value="Unassembled WGS sequence"/>
</dbReference>
<dbReference type="EMBL" id="QUMQ01000001">
    <property type="protein sequence ID" value="REF94313.1"/>
    <property type="molecule type" value="Genomic_DNA"/>
</dbReference>
<dbReference type="Pfam" id="PF10105">
    <property type="entry name" value="DUF2344"/>
    <property type="match status" value="1"/>
</dbReference>
<feature type="region of interest" description="Disordered" evidence="1">
    <location>
        <begin position="1"/>
        <end position="26"/>
    </location>
</feature>
<sequence>MVPDGPNRRGSTAISRKPQPEGGQAPVVQRIRIRYAKRGPLRFTSHRDFARAFERAVKRAGVPIAYSQGFTPHPKISYASAAPTGTASEAEYLEIGLQAVVDPAWVVTALDASLSPGLDVLDAVAAAGESLADRIDASRWRVELSGITDADLAEAVTKFRDASEILVERQTKQGRRTFDTRAAVASIEVINPGPAASGAPEVPCAILDVVVRQVTPSVRPDDVLAGLRVVADLEPPVPPRATRLAQGRLTAQGAIADPLEADRDGAVVGER</sequence>
<gene>
    <name evidence="3" type="ORF">DFJ67_0230</name>
</gene>
<dbReference type="AlphaFoldDB" id="A0A3D9ZEP2"/>
<evidence type="ECO:0000313" key="4">
    <source>
        <dbReference type="Proteomes" id="UP000256913"/>
    </source>
</evidence>
<evidence type="ECO:0000259" key="2">
    <source>
        <dbReference type="Pfam" id="PF10105"/>
    </source>
</evidence>
<dbReference type="InterPro" id="IPR018768">
    <property type="entry name" value="DUF2344"/>
</dbReference>
<comment type="caution">
    <text evidence="3">The sequence shown here is derived from an EMBL/GenBank/DDBJ whole genome shotgun (WGS) entry which is preliminary data.</text>
</comment>
<dbReference type="OrthoDB" id="9780488at2"/>
<reference evidence="3 4" key="1">
    <citation type="submission" date="2018-08" db="EMBL/GenBank/DDBJ databases">
        <title>Sequencing the genomes of 1000 actinobacteria strains.</title>
        <authorList>
            <person name="Klenk H.-P."/>
        </authorList>
    </citation>
    <scope>NUCLEOTIDE SEQUENCE [LARGE SCALE GENOMIC DNA]</scope>
    <source>
        <strain evidence="3 4">DSM 44099</strain>
    </source>
</reference>
<feature type="domain" description="DUF2344" evidence="2">
    <location>
        <begin position="30"/>
        <end position="220"/>
    </location>
</feature>
<evidence type="ECO:0000313" key="3">
    <source>
        <dbReference type="EMBL" id="REF94313.1"/>
    </source>
</evidence>
<proteinExistence type="predicted"/>
<organism evidence="3 4">
    <name type="scientific">Asanoa ferruginea</name>
    <dbReference type="NCBI Taxonomy" id="53367"/>
    <lineage>
        <taxon>Bacteria</taxon>
        <taxon>Bacillati</taxon>
        <taxon>Actinomycetota</taxon>
        <taxon>Actinomycetes</taxon>
        <taxon>Micromonosporales</taxon>
        <taxon>Micromonosporaceae</taxon>
        <taxon>Asanoa</taxon>
    </lineage>
</organism>
<accession>A0A3D9ZEP2</accession>
<keyword evidence="4" id="KW-1185">Reference proteome</keyword>